<organism evidence="3 4">
    <name type="scientific">Rhizodiscina lignyota</name>
    <dbReference type="NCBI Taxonomy" id="1504668"/>
    <lineage>
        <taxon>Eukaryota</taxon>
        <taxon>Fungi</taxon>
        <taxon>Dikarya</taxon>
        <taxon>Ascomycota</taxon>
        <taxon>Pezizomycotina</taxon>
        <taxon>Dothideomycetes</taxon>
        <taxon>Pleosporomycetidae</taxon>
        <taxon>Aulographales</taxon>
        <taxon>Rhizodiscinaceae</taxon>
        <taxon>Rhizodiscina</taxon>
    </lineage>
</organism>
<name>A0A9P4M1Q3_9PEZI</name>
<evidence type="ECO:0000313" key="4">
    <source>
        <dbReference type="Proteomes" id="UP000799772"/>
    </source>
</evidence>
<dbReference type="GO" id="GO:0005524">
    <property type="term" value="F:ATP binding"/>
    <property type="evidence" value="ECO:0007669"/>
    <property type="project" value="InterPro"/>
</dbReference>
<dbReference type="Proteomes" id="UP000799772">
    <property type="component" value="Unassembled WGS sequence"/>
</dbReference>
<feature type="compositionally biased region" description="Polar residues" evidence="1">
    <location>
        <begin position="14"/>
        <end position="25"/>
    </location>
</feature>
<dbReference type="CDD" id="cd19481">
    <property type="entry name" value="RecA-like_protease"/>
    <property type="match status" value="1"/>
</dbReference>
<sequence>MARSIDYSSDEESTPQQNGIKTVTLSGKAETNGVDGEVEEAEAPTPLDPKEIGMQCGYKNLYSGKEDRRGRFQWQDTVPTDVGKPAEDAETAKWALLVRNVKVYSDPRKVLAIHSIVVQSPLLKKLLGGVLKDYPGVTVGLRRLEFSGKFEPLIHRWSELEDAIKRLEAESESDDAEEEENRKKTKEHTELLYNLLHKEFKTLIEESQDMMRNGVITYEYLWTVFQPGHVVYTRQDGQDTALKLHNTRYGTDRNMNPCFWVSGKYVDWDGSRFGTNKLNLCIYPYAGTRKIGVLAAYPIDYHLDKDGLKERLIERGGKIEALAGSHYKAYHGVAWNRDPFGNKDKHNIKGRIVIDTYGWNKFNPNWSVFVTPLNQKEQSDGQAGDDDDDGDDMYDPGDEGTGGGMPVDGMFADEEGGADRIKLTAEQKLICTPLLRGYALKNKQWLNFFVNSVKEIEWSVGAFDSLVLPSNQKELILGFTESQRKNKEMFDDVIEGKGKGIILLLCGPPGVGKTLTAESVAEEMRVPLYMMSAGDLGLDPRNIENKLNNILEMCTKWNAILLLDEADVFLEQRSLHELERNKLVSIFLRILEYYEGIMFLTTNRVNTFDAAFQSRIHISLDYPELSIDSRRMIWKNFLAAAKAQGQDNSITDIQLERLALMDLNGRQIKNILKTGQLLARRRDQTLCHDHIVTVLDVTQHLHNETRETERARSSIFC</sequence>
<reference evidence="3" key="1">
    <citation type="journal article" date="2020" name="Stud. Mycol.">
        <title>101 Dothideomycetes genomes: a test case for predicting lifestyles and emergence of pathogens.</title>
        <authorList>
            <person name="Haridas S."/>
            <person name="Albert R."/>
            <person name="Binder M."/>
            <person name="Bloem J."/>
            <person name="Labutti K."/>
            <person name="Salamov A."/>
            <person name="Andreopoulos B."/>
            <person name="Baker S."/>
            <person name="Barry K."/>
            <person name="Bills G."/>
            <person name="Bluhm B."/>
            <person name="Cannon C."/>
            <person name="Castanera R."/>
            <person name="Culley D."/>
            <person name="Daum C."/>
            <person name="Ezra D."/>
            <person name="Gonzalez J."/>
            <person name="Henrissat B."/>
            <person name="Kuo A."/>
            <person name="Liang C."/>
            <person name="Lipzen A."/>
            <person name="Lutzoni F."/>
            <person name="Magnuson J."/>
            <person name="Mondo S."/>
            <person name="Nolan M."/>
            <person name="Ohm R."/>
            <person name="Pangilinan J."/>
            <person name="Park H.-J."/>
            <person name="Ramirez L."/>
            <person name="Alfaro M."/>
            <person name="Sun H."/>
            <person name="Tritt A."/>
            <person name="Yoshinaga Y."/>
            <person name="Zwiers L.-H."/>
            <person name="Turgeon B."/>
            <person name="Goodwin S."/>
            <person name="Spatafora J."/>
            <person name="Crous P."/>
            <person name="Grigoriev I."/>
        </authorList>
    </citation>
    <scope>NUCLEOTIDE SEQUENCE</scope>
    <source>
        <strain evidence="3">CBS 133067</strain>
    </source>
</reference>
<dbReference type="SUPFAM" id="SSF52540">
    <property type="entry name" value="P-loop containing nucleoside triphosphate hydrolases"/>
    <property type="match status" value="1"/>
</dbReference>
<dbReference type="InterPro" id="IPR027417">
    <property type="entry name" value="P-loop_NTPase"/>
</dbReference>
<dbReference type="InterPro" id="IPR003959">
    <property type="entry name" value="ATPase_AAA_core"/>
</dbReference>
<evidence type="ECO:0000256" key="1">
    <source>
        <dbReference type="SAM" id="MobiDB-lite"/>
    </source>
</evidence>
<feature type="compositionally biased region" description="Acidic residues" evidence="1">
    <location>
        <begin position="383"/>
        <end position="398"/>
    </location>
</feature>
<accession>A0A9P4M1Q3</accession>
<dbReference type="SMART" id="SM00382">
    <property type="entry name" value="AAA"/>
    <property type="match status" value="1"/>
</dbReference>
<dbReference type="Pfam" id="PF22942">
    <property type="entry name" value="DUF7025"/>
    <property type="match status" value="1"/>
</dbReference>
<feature type="domain" description="AAA+ ATPase" evidence="2">
    <location>
        <begin position="499"/>
        <end position="624"/>
    </location>
</feature>
<dbReference type="Pfam" id="PF00004">
    <property type="entry name" value="AAA"/>
    <property type="match status" value="1"/>
</dbReference>
<dbReference type="EMBL" id="ML978137">
    <property type="protein sequence ID" value="KAF2093715.1"/>
    <property type="molecule type" value="Genomic_DNA"/>
</dbReference>
<gene>
    <name evidence="3" type="ORF">NA57DRAFT_61418</name>
</gene>
<dbReference type="GO" id="GO:0016887">
    <property type="term" value="F:ATP hydrolysis activity"/>
    <property type="evidence" value="ECO:0007669"/>
    <property type="project" value="InterPro"/>
</dbReference>
<dbReference type="InterPro" id="IPR003593">
    <property type="entry name" value="AAA+_ATPase"/>
</dbReference>
<proteinExistence type="predicted"/>
<evidence type="ECO:0000259" key="2">
    <source>
        <dbReference type="SMART" id="SM00382"/>
    </source>
</evidence>
<dbReference type="OrthoDB" id="10042665at2759"/>
<dbReference type="AlphaFoldDB" id="A0A9P4M1Q3"/>
<feature type="region of interest" description="Disordered" evidence="1">
    <location>
        <begin position="1"/>
        <end position="50"/>
    </location>
</feature>
<dbReference type="PANTHER" id="PTHR46411">
    <property type="entry name" value="FAMILY ATPASE, PUTATIVE-RELATED"/>
    <property type="match status" value="1"/>
</dbReference>
<keyword evidence="4" id="KW-1185">Reference proteome</keyword>
<evidence type="ECO:0000313" key="3">
    <source>
        <dbReference type="EMBL" id="KAF2093715.1"/>
    </source>
</evidence>
<comment type="caution">
    <text evidence="3">The sequence shown here is derived from an EMBL/GenBank/DDBJ whole genome shotgun (WGS) entry which is preliminary data.</text>
</comment>
<dbReference type="InterPro" id="IPR054289">
    <property type="entry name" value="DUF7025"/>
</dbReference>
<protein>
    <submittedName>
        <fullName evidence="3">P-loop containing nucleoside triphosphate hydrolase protein</fullName>
    </submittedName>
</protein>
<keyword evidence="3" id="KW-0378">Hydrolase</keyword>
<dbReference type="Gene3D" id="3.40.50.300">
    <property type="entry name" value="P-loop containing nucleotide triphosphate hydrolases"/>
    <property type="match status" value="1"/>
</dbReference>
<dbReference type="PANTHER" id="PTHR46411:SF3">
    <property type="entry name" value="AAA+ ATPASE DOMAIN-CONTAINING PROTEIN"/>
    <property type="match status" value="1"/>
</dbReference>
<feature type="region of interest" description="Disordered" evidence="1">
    <location>
        <begin position="376"/>
        <end position="411"/>
    </location>
</feature>